<evidence type="ECO:0000313" key="1">
    <source>
        <dbReference type="EMBL" id="EXB03275.1"/>
    </source>
</evidence>
<organism evidence="1 2">
    <name type="scientific">Acinetobacter baumannii (strain 1295743)</name>
    <dbReference type="NCBI Taxonomy" id="1310613"/>
    <lineage>
        <taxon>Bacteria</taxon>
        <taxon>Pseudomonadati</taxon>
        <taxon>Pseudomonadota</taxon>
        <taxon>Gammaproteobacteria</taxon>
        <taxon>Moraxellales</taxon>
        <taxon>Moraxellaceae</taxon>
        <taxon>Acinetobacter</taxon>
        <taxon>Acinetobacter calcoaceticus/baumannii complex</taxon>
    </lineage>
</organism>
<reference evidence="1 2" key="1">
    <citation type="submission" date="2014-02" db="EMBL/GenBank/DDBJ databases">
        <title>Comparative genomics and transcriptomics to identify genetic mechanisms underlying the emergence of carbapenem resistant Acinetobacter baumannii (CRAb).</title>
        <authorList>
            <person name="Harris A.D."/>
            <person name="Johnson K.J."/>
            <person name="George J."/>
            <person name="Shefchek K."/>
            <person name="Daugherty S.C."/>
            <person name="Parankush S."/>
            <person name="Sadzewicz L."/>
            <person name="Tallon L."/>
            <person name="Sengamalay N."/>
            <person name="Hazen T.H."/>
            <person name="Rasko D.A."/>
        </authorList>
    </citation>
    <scope>NUCLEOTIDE SEQUENCE [LARGE SCALE GENOMIC DNA]</scope>
    <source>
        <strain evidence="1 2">1295743</strain>
    </source>
</reference>
<dbReference type="Proteomes" id="UP000020595">
    <property type="component" value="Unassembled WGS sequence"/>
</dbReference>
<gene>
    <name evidence="1" type="ORF">J512_4211</name>
</gene>
<dbReference type="EMBL" id="JEWH01000112">
    <property type="protein sequence ID" value="EXB03275.1"/>
    <property type="molecule type" value="Genomic_DNA"/>
</dbReference>
<accession>A0A009HJR4</accession>
<name>A0A009HJR4_ACIB9</name>
<proteinExistence type="predicted"/>
<evidence type="ECO:0000313" key="2">
    <source>
        <dbReference type="Proteomes" id="UP000020595"/>
    </source>
</evidence>
<dbReference type="PATRIC" id="fig|1310613.3.peg.4011"/>
<dbReference type="AlphaFoldDB" id="A0A009HJR4"/>
<sequence>MTIGILKLKNLTGLSEDQIESLANGTAEISTDEIESIYKALSEGA</sequence>
<protein>
    <submittedName>
        <fullName evidence="1">Uncharacterized protein</fullName>
    </submittedName>
</protein>
<comment type="caution">
    <text evidence="1">The sequence shown here is derived from an EMBL/GenBank/DDBJ whole genome shotgun (WGS) entry which is preliminary data.</text>
</comment>